<dbReference type="IntAct" id="Q55915">
    <property type="interactions" value="1"/>
</dbReference>
<name>Q55915_SYNY3</name>
<proteinExistence type="predicted"/>
<dbReference type="PIR" id="S76986">
    <property type="entry name" value="S76986"/>
</dbReference>
<dbReference type="eggNOG" id="COG4252">
    <property type="taxonomic scope" value="Bacteria"/>
</dbReference>
<protein>
    <submittedName>
        <fullName evidence="1">Sll0282 protein</fullName>
    </submittedName>
</protein>
<keyword evidence="2" id="KW-1185">Reference proteome</keyword>
<dbReference type="Proteomes" id="UP000001425">
    <property type="component" value="Chromosome"/>
</dbReference>
<dbReference type="EnsemblBacteria" id="BAA10678">
    <property type="protein sequence ID" value="BAA10678"/>
    <property type="gene ID" value="BAA10678"/>
</dbReference>
<organism evidence="1 2">
    <name type="scientific">Synechocystis sp. (strain ATCC 27184 / PCC 6803 / Kazusa)</name>
    <dbReference type="NCBI Taxonomy" id="1111708"/>
    <lineage>
        <taxon>Bacteria</taxon>
        <taxon>Bacillati</taxon>
        <taxon>Cyanobacteriota</taxon>
        <taxon>Cyanophyceae</taxon>
        <taxon>Synechococcales</taxon>
        <taxon>Merismopediaceae</taxon>
        <taxon>Synechocystis</taxon>
    </lineage>
</organism>
<evidence type="ECO:0000313" key="1">
    <source>
        <dbReference type="EMBL" id="BAA10678.1"/>
    </source>
</evidence>
<reference evidence="1 2" key="1">
    <citation type="journal article" date="1995" name="DNA Res.">
        <title>Sequence analysis of the genome of the unicellular cyanobacterium Synechocystis sp. strain PCC6803. I. Sequence features in the 1 Mb region from map positions 64% to 92% of the genome.</title>
        <authorList>
            <person name="Kaneko T."/>
            <person name="Tanaka A."/>
            <person name="Sato S."/>
            <person name="Kotani H."/>
            <person name="Sazuka T."/>
            <person name="Miyajima N."/>
            <person name="Sugiura M."/>
            <person name="Tabata S."/>
        </authorList>
    </citation>
    <scope>NUCLEOTIDE SEQUENCE [LARGE SCALE GENOMIC DNA]</scope>
    <source>
        <strain evidence="2">ATCC 27184 / PCC 6803 / Kazusa</strain>
    </source>
</reference>
<dbReference type="PaxDb" id="1148-1001798"/>
<gene>
    <name evidence="1" type="ordered locus">sll0282</name>
</gene>
<dbReference type="STRING" id="1148.gene:10500182"/>
<dbReference type="InParanoid" id="Q55915"/>
<dbReference type="AlphaFoldDB" id="Q55915"/>
<accession>Q55915</accession>
<dbReference type="EMBL" id="BA000022">
    <property type="protein sequence ID" value="BAA10678.1"/>
    <property type="molecule type" value="Genomic_DNA"/>
</dbReference>
<reference evidence="1 2" key="2">
    <citation type="journal article" date="1996" name="DNA Res.">
        <title>Sequence analysis of the genome of the unicellular cyanobacterium Synechocystis sp. strain PCC6803. II. Sequence determination of the entire genome and assignment of potential protein-coding regions.</title>
        <authorList>
            <person name="Kaneko T."/>
            <person name="Sato S."/>
            <person name="Kotani H."/>
            <person name="Tanaka A."/>
            <person name="Asamizu E."/>
            <person name="Nakamura Y."/>
            <person name="Miyajima N."/>
            <person name="Hirosawa M."/>
            <person name="Sugiura M."/>
            <person name="Sasamoto S."/>
            <person name="Kimura T."/>
            <person name="Hosouchi T."/>
            <person name="Matsuno A."/>
            <person name="Muraki A."/>
            <person name="Nakazaki N."/>
            <person name="Naruo K."/>
            <person name="Okumura S."/>
            <person name="Shimpo S."/>
            <person name="Takeuchi C."/>
            <person name="Wada T."/>
            <person name="Watanabe A."/>
            <person name="Yamada M."/>
            <person name="Yasuda M."/>
            <person name="Tabata S."/>
        </authorList>
    </citation>
    <scope>NUCLEOTIDE SEQUENCE [LARGE SCALE GENOMIC DNA]</scope>
    <source>
        <strain evidence="2">ATCC 27184 / PCC 6803 / Kazusa</strain>
    </source>
</reference>
<sequence>MQKNLMAMQFLLLKVINGDFQSGFTVALDVERIDGSSVTTVQRDFYGTLPPITSPLAELYQDWALEITSPRPGQAHRRRGIRIISTQAVATSYQYQGQGTERKLLRQAMVQWLSSSLPAWQNLEKEILRCLSQSDGETLLILQIGQSLYQTSPETAAILAKLPWQEWPLLQSASPKIHCAVNTCQYSFTPAPTSVTHPTNFTAKLHRYLCPELRILHLIGNSDGIDLEPDRQILANLTKNRGLRVQVTELLQPDYGQLSRTLRRSPGFDLFVYSGHSEASYGQELAAMLFAGRQGVTIPDLQLSFQQAIASGPGFDPPSNSYRGRG</sequence>
<dbReference type="KEGG" id="syn:sll0282"/>
<evidence type="ECO:0000313" key="2">
    <source>
        <dbReference type="Proteomes" id="UP000001425"/>
    </source>
</evidence>